<name>A0A2V1EAF6_9PLEO</name>
<keyword evidence="2" id="KW-1185">Reference proteome</keyword>
<dbReference type="EMBL" id="KZ805310">
    <property type="protein sequence ID" value="PVI06215.1"/>
    <property type="molecule type" value="Genomic_DNA"/>
</dbReference>
<organism evidence="1 2">
    <name type="scientific">Periconia macrospinosa</name>
    <dbReference type="NCBI Taxonomy" id="97972"/>
    <lineage>
        <taxon>Eukaryota</taxon>
        <taxon>Fungi</taxon>
        <taxon>Dikarya</taxon>
        <taxon>Ascomycota</taxon>
        <taxon>Pezizomycotina</taxon>
        <taxon>Dothideomycetes</taxon>
        <taxon>Pleosporomycetidae</taxon>
        <taxon>Pleosporales</taxon>
        <taxon>Massarineae</taxon>
        <taxon>Periconiaceae</taxon>
        <taxon>Periconia</taxon>
    </lineage>
</organism>
<sequence>MAFVFAKSACVQYFPAFPPILGSPWGGVQMGRAETWKIRQPLHDLHVRCRRENLQFGRNGTVRPVPEAVRLG</sequence>
<dbReference type="Proteomes" id="UP000244855">
    <property type="component" value="Unassembled WGS sequence"/>
</dbReference>
<dbReference type="AlphaFoldDB" id="A0A2V1EAF6"/>
<protein>
    <submittedName>
        <fullName evidence="1">Uncharacterized protein</fullName>
    </submittedName>
</protein>
<gene>
    <name evidence="1" type="ORF">DM02DRAFT_610171</name>
</gene>
<accession>A0A2V1EAF6</accession>
<evidence type="ECO:0000313" key="2">
    <source>
        <dbReference type="Proteomes" id="UP000244855"/>
    </source>
</evidence>
<evidence type="ECO:0000313" key="1">
    <source>
        <dbReference type="EMBL" id="PVI06215.1"/>
    </source>
</evidence>
<proteinExistence type="predicted"/>
<reference evidence="1 2" key="1">
    <citation type="journal article" date="2018" name="Sci. Rep.">
        <title>Comparative genomics provides insights into the lifestyle and reveals functional heterogeneity of dark septate endophytic fungi.</title>
        <authorList>
            <person name="Knapp D.G."/>
            <person name="Nemeth J.B."/>
            <person name="Barry K."/>
            <person name="Hainaut M."/>
            <person name="Henrissat B."/>
            <person name="Johnson J."/>
            <person name="Kuo A."/>
            <person name="Lim J.H.P."/>
            <person name="Lipzen A."/>
            <person name="Nolan M."/>
            <person name="Ohm R.A."/>
            <person name="Tamas L."/>
            <person name="Grigoriev I.V."/>
            <person name="Spatafora J.W."/>
            <person name="Nagy L.G."/>
            <person name="Kovacs G.M."/>
        </authorList>
    </citation>
    <scope>NUCLEOTIDE SEQUENCE [LARGE SCALE GENOMIC DNA]</scope>
    <source>
        <strain evidence="1 2">DSE2036</strain>
    </source>
</reference>